<organism evidence="3">
    <name type="scientific">Fonticula alba</name>
    <name type="common">Slime mold</name>
    <dbReference type="NCBI Taxonomy" id="691883"/>
    <lineage>
        <taxon>Eukaryota</taxon>
        <taxon>Rotosphaerida</taxon>
        <taxon>Fonticulaceae</taxon>
        <taxon>Fonticula</taxon>
    </lineage>
</organism>
<accession>A0A058ZCT5</accession>
<dbReference type="AlphaFoldDB" id="A0A058ZCT5"/>
<dbReference type="EMBL" id="KB932202">
    <property type="protein sequence ID" value="KCV71743.1"/>
    <property type="molecule type" value="Genomic_DNA"/>
</dbReference>
<keyword evidence="4" id="KW-1185">Reference proteome</keyword>
<dbReference type="CDD" id="cd07383">
    <property type="entry name" value="MPP_Dcr2"/>
    <property type="match status" value="1"/>
</dbReference>
<dbReference type="GO" id="GO:0016788">
    <property type="term" value="F:hydrolase activity, acting on ester bonds"/>
    <property type="evidence" value="ECO:0007669"/>
    <property type="project" value="TreeGrafter"/>
</dbReference>
<dbReference type="GO" id="GO:0005737">
    <property type="term" value="C:cytoplasm"/>
    <property type="evidence" value="ECO:0007669"/>
    <property type="project" value="TreeGrafter"/>
</dbReference>
<dbReference type="Pfam" id="PF00149">
    <property type="entry name" value="Metallophos"/>
    <property type="match status" value="1"/>
</dbReference>
<feature type="chain" id="PRO_5001566475" description="Calcineurin-like phosphoesterase domain-containing protein" evidence="1">
    <location>
        <begin position="24"/>
        <end position="360"/>
    </location>
</feature>
<evidence type="ECO:0000313" key="4">
    <source>
        <dbReference type="Proteomes" id="UP000030693"/>
    </source>
</evidence>
<dbReference type="PANTHER" id="PTHR32440">
    <property type="entry name" value="PHOSPHATASE DCR2-RELATED-RELATED"/>
    <property type="match status" value="1"/>
</dbReference>
<dbReference type="PANTHER" id="PTHR32440:SF0">
    <property type="entry name" value="PHOSPHATASE DCR2-RELATED"/>
    <property type="match status" value="1"/>
</dbReference>
<dbReference type="InterPro" id="IPR029052">
    <property type="entry name" value="Metallo-depent_PP-like"/>
</dbReference>
<dbReference type="eggNOG" id="KOG1432">
    <property type="taxonomic scope" value="Eukaryota"/>
</dbReference>
<dbReference type="RefSeq" id="XP_009493321.1">
    <property type="nucleotide sequence ID" value="XM_009495046.1"/>
</dbReference>
<reference evidence="3" key="1">
    <citation type="submission" date="2013-04" db="EMBL/GenBank/DDBJ databases">
        <title>The Genome Sequence of Fonticula alba ATCC 38817.</title>
        <authorList>
            <consortium name="The Broad Institute Genomics Platform"/>
            <person name="Russ C."/>
            <person name="Cuomo C."/>
            <person name="Burger G."/>
            <person name="Gray M.W."/>
            <person name="Holland P.W.H."/>
            <person name="King N."/>
            <person name="Lang F.B.F."/>
            <person name="Roger A.J."/>
            <person name="Ruiz-Trillo I."/>
            <person name="Brown M."/>
            <person name="Walker B."/>
            <person name="Young S."/>
            <person name="Zeng Q."/>
            <person name="Gargeya S."/>
            <person name="Fitzgerald M."/>
            <person name="Haas B."/>
            <person name="Abouelleil A."/>
            <person name="Allen A.W."/>
            <person name="Alvarado L."/>
            <person name="Arachchi H.M."/>
            <person name="Berlin A.M."/>
            <person name="Chapman S.B."/>
            <person name="Gainer-Dewar J."/>
            <person name="Goldberg J."/>
            <person name="Griggs A."/>
            <person name="Gujja S."/>
            <person name="Hansen M."/>
            <person name="Howarth C."/>
            <person name="Imamovic A."/>
            <person name="Ireland A."/>
            <person name="Larimer J."/>
            <person name="McCowan C."/>
            <person name="Murphy C."/>
            <person name="Pearson M."/>
            <person name="Poon T.W."/>
            <person name="Priest M."/>
            <person name="Roberts A."/>
            <person name="Saif S."/>
            <person name="Shea T."/>
            <person name="Sisk P."/>
            <person name="Sykes S."/>
            <person name="Wortman J."/>
            <person name="Nusbaum C."/>
            <person name="Birren B."/>
        </authorList>
    </citation>
    <scope>NUCLEOTIDE SEQUENCE [LARGE SCALE GENOMIC DNA]</scope>
    <source>
        <strain evidence="3">ATCC 38817</strain>
    </source>
</reference>
<dbReference type="STRING" id="691883.A0A058ZCT5"/>
<dbReference type="Gene3D" id="3.60.21.10">
    <property type="match status" value="1"/>
</dbReference>
<dbReference type="InterPro" id="IPR011230">
    <property type="entry name" value="PAP14/16/28/29"/>
</dbReference>
<dbReference type="Proteomes" id="UP000030693">
    <property type="component" value="Unassembled WGS sequence"/>
</dbReference>
<dbReference type="OMA" id="HIVPMEY"/>
<dbReference type="OrthoDB" id="783096at2759"/>
<protein>
    <recommendedName>
        <fullName evidence="2">Calcineurin-like phosphoesterase domain-containing protein</fullName>
    </recommendedName>
</protein>
<name>A0A058ZCT5_FONAL</name>
<evidence type="ECO:0000259" key="2">
    <source>
        <dbReference type="Pfam" id="PF00149"/>
    </source>
</evidence>
<keyword evidence="1" id="KW-0732">Signal</keyword>
<feature type="signal peptide" evidence="1">
    <location>
        <begin position="1"/>
        <end position="23"/>
    </location>
</feature>
<dbReference type="GeneID" id="20525889"/>
<evidence type="ECO:0000313" key="3">
    <source>
        <dbReference type="EMBL" id="KCV71743.1"/>
    </source>
</evidence>
<sequence length="360" mass="39506">MPHLFARLLALAALLVLPAAVAGIVAPRTTSPSGNVALPLGHNDQTFKILQLADMHIKTGTDYGCLNIPRDGSPCGDRNTTDFIGRLLDDERPDLVVFTGDNVAFPPDAKKAIEIFTEPVINRSIPWAAVFGNHDAQGNMDNAQMMDIIESLPHTVTSFGPRDIDGVGNFAVEVIDSSNETVFSLFFLDSGAYSTDPDIGGYDWIRPSQVAWYRNASAEISYNNPHDPPELVFFHIPFPEYHNATENVVGDKQERVNSAQVNGGFFAALTDVGKAVATFVGHDHVNDFCGRSPENPLLALCYGGGVGYGTYGRRSWERRARIINIEDGGRLVRTWKRLDTGPKGTPMPMVHEQILWQANW</sequence>
<dbReference type="InterPro" id="IPR004843">
    <property type="entry name" value="Calcineurin-like_PHP"/>
</dbReference>
<dbReference type="SUPFAM" id="SSF56300">
    <property type="entry name" value="Metallo-dependent phosphatases"/>
    <property type="match status" value="1"/>
</dbReference>
<proteinExistence type="predicted"/>
<gene>
    <name evidence="3" type="ORF">H696_01164</name>
</gene>
<feature type="domain" description="Calcineurin-like phosphoesterase" evidence="2">
    <location>
        <begin position="47"/>
        <end position="285"/>
    </location>
</feature>
<dbReference type="PIRSF" id="PIRSF030250">
    <property type="entry name" value="Ptase_At2g46880"/>
    <property type="match status" value="1"/>
</dbReference>
<evidence type="ECO:0000256" key="1">
    <source>
        <dbReference type="SAM" id="SignalP"/>
    </source>
</evidence>